<dbReference type="KEGG" id="plue:EWM63_25510"/>
<evidence type="ECO:0000313" key="1">
    <source>
        <dbReference type="EMBL" id="QBE65927.1"/>
    </source>
</evidence>
<dbReference type="OrthoDB" id="8758119at2"/>
<protein>
    <submittedName>
        <fullName evidence="1">Uncharacterized protein</fullName>
    </submittedName>
</protein>
<evidence type="ECO:0000313" key="2">
    <source>
        <dbReference type="Proteomes" id="UP000290637"/>
    </source>
</evidence>
<reference evidence="1 2" key="1">
    <citation type="submission" date="2019-02" db="EMBL/GenBank/DDBJ databases">
        <title>Draft Genome Sequences of Six Type Strains of the Genus Massilia.</title>
        <authorList>
            <person name="Miess H."/>
            <person name="Frediansyhah A."/>
            <person name="Gross H."/>
        </authorList>
    </citation>
    <scope>NUCLEOTIDE SEQUENCE [LARGE SCALE GENOMIC DNA]</scope>
    <source>
        <strain evidence="1 2">DSM 17473</strain>
    </source>
</reference>
<dbReference type="EMBL" id="CP035913">
    <property type="protein sequence ID" value="QBE65927.1"/>
    <property type="molecule type" value="Genomic_DNA"/>
</dbReference>
<accession>A0A4P6L3A7</accession>
<dbReference type="RefSeq" id="WP_130189036.1">
    <property type="nucleotide sequence ID" value="NZ_CP035913.1"/>
</dbReference>
<keyword evidence="2" id="KW-1185">Reference proteome</keyword>
<sequence length="176" mass="19295">MSQNFSATRIFQTAFIGRWQYLIFLLTLGLVGCPTAGSRMSSNLEEIREQIALDIPASSGRWEFFETPEYRGGLPAPTDYVTLVVELDNVAPEWIAARAQKADMLWVVPEVSRPWLSAASKALLARAKLGKIALAGGDNCHRYSTQVRKSGSVVEGFTCAHGSSVLVYLTVTQPQT</sequence>
<proteinExistence type="predicted"/>
<gene>
    <name evidence="1" type="ORF">EWM63_25510</name>
</gene>
<organism evidence="1 2">
    <name type="scientific">Pseudoduganella lutea</name>
    <dbReference type="NCBI Taxonomy" id="321985"/>
    <lineage>
        <taxon>Bacteria</taxon>
        <taxon>Pseudomonadati</taxon>
        <taxon>Pseudomonadota</taxon>
        <taxon>Betaproteobacteria</taxon>
        <taxon>Burkholderiales</taxon>
        <taxon>Oxalobacteraceae</taxon>
        <taxon>Telluria group</taxon>
        <taxon>Pseudoduganella</taxon>
    </lineage>
</organism>
<dbReference type="AlphaFoldDB" id="A0A4P6L3A7"/>
<name>A0A4P6L3A7_9BURK</name>
<dbReference type="Proteomes" id="UP000290637">
    <property type="component" value="Chromosome"/>
</dbReference>